<gene>
    <name evidence="1" type="ORF">I7I52_02951</name>
</gene>
<reference evidence="1 2" key="1">
    <citation type="submission" date="2021-01" db="EMBL/GenBank/DDBJ databases">
        <title>Chromosome-level genome assembly of a human fungal pathogen reveals clustering of transcriptionally co-regulated genes.</title>
        <authorList>
            <person name="Voorhies M."/>
            <person name="Cohen S."/>
            <person name="Shea T.P."/>
            <person name="Petrus S."/>
            <person name="Munoz J.F."/>
            <person name="Poplawski S."/>
            <person name="Goldman W.E."/>
            <person name="Michael T."/>
            <person name="Cuomo C.A."/>
            <person name="Sil A."/>
            <person name="Beyhan S."/>
        </authorList>
    </citation>
    <scope>NUCLEOTIDE SEQUENCE [LARGE SCALE GENOMIC DNA]</scope>
    <source>
        <strain evidence="1 2">G184AR</strain>
    </source>
</reference>
<organism evidence="1 2">
    <name type="scientific">Ajellomyces capsulatus</name>
    <name type="common">Darling's disease fungus</name>
    <name type="synonym">Histoplasma capsulatum</name>
    <dbReference type="NCBI Taxonomy" id="5037"/>
    <lineage>
        <taxon>Eukaryota</taxon>
        <taxon>Fungi</taxon>
        <taxon>Dikarya</taxon>
        <taxon>Ascomycota</taxon>
        <taxon>Pezizomycotina</taxon>
        <taxon>Eurotiomycetes</taxon>
        <taxon>Eurotiomycetidae</taxon>
        <taxon>Onygenales</taxon>
        <taxon>Ajellomycetaceae</taxon>
        <taxon>Histoplasma</taxon>
    </lineage>
</organism>
<dbReference type="Proteomes" id="UP000670092">
    <property type="component" value="Unassembled WGS sequence"/>
</dbReference>
<protein>
    <submittedName>
        <fullName evidence="1">Uncharacterized protein</fullName>
    </submittedName>
</protein>
<name>A0A8H7Z5M1_AJECA</name>
<sequence length="104" mass="11768">MLPLEAYLGCGADRTCDSGCSPWFYGLFWITDEIKYCSFLHTVSSNCMNITFLLAVLADIRRFIGALRGRMTFLIADSTRSLENARFGAFYFVVAKENVNIFDP</sequence>
<proteinExistence type="predicted"/>
<accession>A0A8H7Z5M1</accession>
<evidence type="ECO:0000313" key="1">
    <source>
        <dbReference type="EMBL" id="KAG5304569.1"/>
    </source>
</evidence>
<evidence type="ECO:0000313" key="2">
    <source>
        <dbReference type="Proteomes" id="UP000670092"/>
    </source>
</evidence>
<dbReference type="EMBL" id="JAEVHI010000001">
    <property type="protein sequence ID" value="KAG5304569.1"/>
    <property type="molecule type" value="Genomic_DNA"/>
</dbReference>
<comment type="caution">
    <text evidence="1">The sequence shown here is derived from an EMBL/GenBank/DDBJ whole genome shotgun (WGS) entry which is preliminary data.</text>
</comment>
<dbReference type="AlphaFoldDB" id="A0A8H7Z5M1"/>
<dbReference type="VEuPathDB" id="FungiDB:I7I52_02951"/>